<keyword evidence="1" id="KW-0732">Signal</keyword>
<proteinExistence type="predicted"/>
<dbReference type="PROSITE" id="PS51318">
    <property type="entry name" value="TAT"/>
    <property type="match status" value="1"/>
</dbReference>
<organism evidence="2 3">
    <name type="scientific">Phascolarctobacterium succinatutens</name>
    <dbReference type="NCBI Taxonomy" id="626940"/>
    <lineage>
        <taxon>Bacteria</taxon>
        <taxon>Bacillati</taxon>
        <taxon>Bacillota</taxon>
        <taxon>Negativicutes</taxon>
        <taxon>Acidaminococcales</taxon>
        <taxon>Acidaminococcaceae</taxon>
        <taxon>Phascolarctobacterium</taxon>
    </lineage>
</organism>
<accession>A0A1Q6R7I6</accession>
<dbReference type="EMBL" id="MNTG01000021">
    <property type="protein sequence ID" value="OLA38322.1"/>
    <property type="molecule type" value="Genomic_DNA"/>
</dbReference>
<gene>
    <name evidence="2" type="ORF">BHW43_03505</name>
</gene>
<dbReference type="RefSeq" id="WP_303679536.1">
    <property type="nucleotide sequence ID" value="NZ_MNTG01000021.1"/>
</dbReference>
<sequence>MSKSKKSLMKTKLALAIAVALGCSLMSVASAATYDMTSSEYAGGITWSHAVNGDQIGKSWQEPDNYMFRYDKATGQVLGGDITMATDMRYEEPTPWGGTQVEGVTVFANLDVKASDLPDCSLATVEKVNAAVLKKLKPAEGLTHYYGFDYISVRILDDDGNVLRVAKVKFADDMSSSSSLTGGTYNTVLSNDSNNKEYDIKQVDTAHGSATIPANTWYVGESDSRYGLTVAPDLSKETIKAAAVLKRIYMLLTYWAPVPGTVR</sequence>
<protein>
    <submittedName>
        <fullName evidence="2">Uncharacterized protein</fullName>
    </submittedName>
</protein>
<name>A0A1Q6R7I6_9FIRM</name>
<dbReference type="PROSITE" id="PS51257">
    <property type="entry name" value="PROKAR_LIPOPROTEIN"/>
    <property type="match status" value="1"/>
</dbReference>
<feature type="chain" id="PRO_5012231654" evidence="1">
    <location>
        <begin position="32"/>
        <end position="263"/>
    </location>
</feature>
<evidence type="ECO:0000313" key="2">
    <source>
        <dbReference type="EMBL" id="OLA38322.1"/>
    </source>
</evidence>
<comment type="caution">
    <text evidence="2">The sequence shown here is derived from an EMBL/GenBank/DDBJ whole genome shotgun (WGS) entry which is preliminary data.</text>
</comment>
<dbReference type="Proteomes" id="UP000186777">
    <property type="component" value="Unassembled WGS sequence"/>
</dbReference>
<evidence type="ECO:0000313" key="3">
    <source>
        <dbReference type="Proteomes" id="UP000186777"/>
    </source>
</evidence>
<feature type="signal peptide" evidence="1">
    <location>
        <begin position="1"/>
        <end position="31"/>
    </location>
</feature>
<dbReference type="AlphaFoldDB" id="A0A1Q6R7I6"/>
<dbReference type="InterPro" id="IPR006311">
    <property type="entry name" value="TAT_signal"/>
</dbReference>
<evidence type="ECO:0000256" key="1">
    <source>
        <dbReference type="SAM" id="SignalP"/>
    </source>
</evidence>
<reference evidence="2 3" key="1">
    <citation type="journal article" date="2016" name="Nat. Biotechnol.">
        <title>Measurement of bacterial replication rates in microbial communities.</title>
        <authorList>
            <person name="Brown C.T."/>
            <person name="Olm M.R."/>
            <person name="Thomas B.C."/>
            <person name="Banfield J.F."/>
        </authorList>
    </citation>
    <scope>NUCLEOTIDE SEQUENCE [LARGE SCALE GENOMIC DNA]</scope>
    <source>
        <strain evidence="2">46_33</strain>
    </source>
</reference>